<dbReference type="SUPFAM" id="SSF48452">
    <property type="entry name" value="TPR-like"/>
    <property type="match status" value="1"/>
</dbReference>
<gene>
    <name evidence="1" type="ORF">H0A36_15545</name>
</gene>
<dbReference type="EMBL" id="JACCKB010000025">
    <property type="protein sequence ID" value="NYZ67431.1"/>
    <property type="molecule type" value="Genomic_DNA"/>
</dbReference>
<evidence type="ECO:0000313" key="1">
    <source>
        <dbReference type="EMBL" id="NYZ67431.1"/>
    </source>
</evidence>
<proteinExistence type="predicted"/>
<dbReference type="RefSeq" id="WP_180569454.1">
    <property type="nucleotide sequence ID" value="NZ_JACCKB010000025.1"/>
</dbReference>
<dbReference type="Proteomes" id="UP000569732">
    <property type="component" value="Unassembled WGS sequence"/>
</dbReference>
<organism evidence="1 2">
    <name type="scientific">Spartinivicinus marinus</name>
    <dbReference type="NCBI Taxonomy" id="2994442"/>
    <lineage>
        <taxon>Bacteria</taxon>
        <taxon>Pseudomonadati</taxon>
        <taxon>Pseudomonadota</taxon>
        <taxon>Gammaproteobacteria</taxon>
        <taxon>Oceanospirillales</taxon>
        <taxon>Zooshikellaceae</taxon>
        <taxon>Spartinivicinus</taxon>
    </lineage>
</organism>
<dbReference type="PROSITE" id="PS51257">
    <property type="entry name" value="PROKAR_LIPOPROTEIN"/>
    <property type="match status" value="1"/>
</dbReference>
<accession>A0A853IC09</accession>
<dbReference type="Gene3D" id="1.25.40.10">
    <property type="entry name" value="Tetratricopeptide repeat domain"/>
    <property type="match status" value="1"/>
</dbReference>
<comment type="caution">
    <text evidence="1">The sequence shown here is derived from an EMBL/GenBank/DDBJ whole genome shotgun (WGS) entry which is preliminary data.</text>
</comment>
<sequence length="138" mass="15930">MVKQAFSLWNRSGIRYRTAVLFFLLTTTGVLLAGCASHRINQELDFAYQHYDNGNCVGALHSLSRVDRMIRSQPRRFLQPEVSMLRGLCLERQGLYMDAIETYRFIQQTYPQSEYAYRAKARIRVLTGGKVGRSPYAK</sequence>
<reference evidence="1 2" key="1">
    <citation type="submission" date="2020-07" db="EMBL/GenBank/DDBJ databases">
        <title>Endozoicomonas sp. nov., isolated from sediment.</title>
        <authorList>
            <person name="Gu T."/>
        </authorList>
    </citation>
    <scope>NUCLEOTIDE SEQUENCE [LARGE SCALE GENOMIC DNA]</scope>
    <source>
        <strain evidence="1 2">SM1973</strain>
    </source>
</reference>
<keyword evidence="2" id="KW-1185">Reference proteome</keyword>
<protein>
    <submittedName>
        <fullName evidence="1">Tetratricopeptide repeat protein</fullName>
    </submittedName>
</protein>
<name>A0A853IC09_9GAMM</name>
<evidence type="ECO:0000313" key="2">
    <source>
        <dbReference type="Proteomes" id="UP000569732"/>
    </source>
</evidence>
<dbReference type="InterPro" id="IPR011990">
    <property type="entry name" value="TPR-like_helical_dom_sf"/>
</dbReference>
<dbReference type="AlphaFoldDB" id="A0A853IC09"/>